<dbReference type="Proteomes" id="UP001159363">
    <property type="component" value="Chromosome 11"/>
</dbReference>
<comment type="caution">
    <text evidence="2">The sequence shown here is derived from an EMBL/GenBank/DDBJ whole genome shotgun (WGS) entry which is preliminary data.</text>
</comment>
<gene>
    <name evidence="2" type="ORF">PR048_027099</name>
</gene>
<feature type="compositionally biased region" description="Polar residues" evidence="1">
    <location>
        <begin position="366"/>
        <end position="381"/>
    </location>
</feature>
<reference evidence="2 3" key="1">
    <citation type="submission" date="2023-02" db="EMBL/GenBank/DDBJ databases">
        <title>LHISI_Scaffold_Assembly.</title>
        <authorList>
            <person name="Stuart O.P."/>
            <person name="Cleave R."/>
            <person name="Magrath M.J.L."/>
            <person name="Mikheyev A.S."/>
        </authorList>
    </citation>
    <scope>NUCLEOTIDE SEQUENCE [LARGE SCALE GENOMIC DNA]</scope>
    <source>
        <strain evidence="2">Daus_M_001</strain>
        <tissue evidence="2">Leg muscle</tissue>
    </source>
</reference>
<name>A0ABQ9GEH6_9NEOP</name>
<evidence type="ECO:0000256" key="1">
    <source>
        <dbReference type="SAM" id="MobiDB-lite"/>
    </source>
</evidence>
<dbReference type="EMBL" id="JARBHB010000012">
    <property type="protein sequence ID" value="KAJ8870800.1"/>
    <property type="molecule type" value="Genomic_DNA"/>
</dbReference>
<sequence length="456" mass="50700">MRKVPCVWETSFAAEISLINRCCQHSDQLTLSLIRLRGRCDVVVRLLVSHLGEQGSIPGEVAYGDSAGRNWAPVHNVCSAVVTQLEFRRAISCGYNSSHPVWHALYECLQDIHGDSSPFLLQPFHELSNVFWPRLVSPHPAIQFAPKMFYRVEFGALGGPVQSANIVVGVPLQSATPTSDLLTGKKSWKARNPSRMKEFQNIVSESFKKAAYLIPSEVIVEILMNTDLCRPLGSLAPISRLAETAPHTCPVTSPLYRHVTIAVEICVIKRTDEVKGGGGRGSCSSSPRLASAMLFARAGEPGRVGRPAPIAFHHRVNYTRLKAGLSRRYRSPEWTRASGKYNWNRTPPTTVHVWGIREIPEKTRQPRTSSGVIPTCENNGVTPPRIDSGSHRWEASSLTTVPPRPPFIKGILYMAWVFLTMLRALQSGKTYLPLGISKDRYRKSDMHSLCKFLVTQ</sequence>
<evidence type="ECO:0000313" key="3">
    <source>
        <dbReference type="Proteomes" id="UP001159363"/>
    </source>
</evidence>
<keyword evidence="3" id="KW-1185">Reference proteome</keyword>
<evidence type="ECO:0000313" key="2">
    <source>
        <dbReference type="EMBL" id="KAJ8870800.1"/>
    </source>
</evidence>
<proteinExistence type="predicted"/>
<protein>
    <submittedName>
        <fullName evidence="2">Uncharacterized protein</fullName>
    </submittedName>
</protein>
<accession>A0ABQ9GEH6</accession>
<organism evidence="2 3">
    <name type="scientific">Dryococelus australis</name>
    <dbReference type="NCBI Taxonomy" id="614101"/>
    <lineage>
        <taxon>Eukaryota</taxon>
        <taxon>Metazoa</taxon>
        <taxon>Ecdysozoa</taxon>
        <taxon>Arthropoda</taxon>
        <taxon>Hexapoda</taxon>
        <taxon>Insecta</taxon>
        <taxon>Pterygota</taxon>
        <taxon>Neoptera</taxon>
        <taxon>Polyneoptera</taxon>
        <taxon>Phasmatodea</taxon>
        <taxon>Verophasmatodea</taxon>
        <taxon>Anareolatae</taxon>
        <taxon>Phasmatidae</taxon>
        <taxon>Eurycanthinae</taxon>
        <taxon>Dryococelus</taxon>
    </lineage>
</organism>
<feature type="region of interest" description="Disordered" evidence="1">
    <location>
        <begin position="364"/>
        <end position="393"/>
    </location>
</feature>